<protein>
    <recommendedName>
        <fullName evidence="2">Menorin-like domain-containing protein</fullName>
    </recommendedName>
</protein>
<organism evidence="3 4">
    <name type="scientific">Effrenium voratum</name>
    <dbReference type="NCBI Taxonomy" id="2562239"/>
    <lineage>
        <taxon>Eukaryota</taxon>
        <taxon>Sar</taxon>
        <taxon>Alveolata</taxon>
        <taxon>Dinophyceae</taxon>
        <taxon>Suessiales</taxon>
        <taxon>Symbiodiniaceae</taxon>
        <taxon>Effrenium</taxon>
    </lineage>
</organism>
<dbReference type="Proteomes" id="UP001178507">
    <property type="component" value="Unassembled WGS sequence"/>
</dbReference>
<proteinExistence type="inferred from homology"/>
<accession>A0AA36NEX3</accession>
<reference evidence="3" key="1">
    <citation type="submission" date="2023-08" db="EMBL/GenBank/DDBJ databases">
        <authorList>
            <person name="Chen Y."/>
            <person name="Shah S."/>
            <person name="Dougan E. K."/>
            <person name="Thang M."/>
            <person name="Chan C."/>
        </authorList>
    </citation>
    <scope>NUCLEOTIDE SEQUENCE</scope>
</reference>
<evidence type="ECO:0000313" key="4">
    <source>
        <dbReference type="Proteomes" id="UP001178507"/>
    </source>
</evidence>
<dbReference type="AlphaFoldDB" id="A0AA36NEX3"/>
<evidence type="ECO:0000256" key="1">
    <source>
        <dbReference type="ARBA" id="ARBA00044953"/>
    </source>
</evidence>
<dbReference type="EMBL" id="CAUJNA010003507">
    <property type="protein sequence ID" value="CAJ1403744.1"/>
    <property type="molecule type" value="Genomic_DNA"/>
</dbReference>
<keyword evidence="4" id="KW-1185">Reference proteome</keyword>
<dbReference type="Pfam" id="PF10223">
    <property type="entry name" value="Menorin_N"/>
    <property type="match status" value="1"/>
</dbReference>
<name>A0AA36NEX3_9DINO</name>
<evidence type="ECO:0000313" key="3">
    <source>
        <dbReference type="EMBL" id="CAJ1403744.1"/>
    </source>
</evidence>
<dbReference type="InterPro" id="IPR019356">
    <property type="entry name" value="Menorin_dom"/>
</dbReference>
<comment type="caution">
    <text evidence="3">The sequence shown here is derived from an EMBL/GenBank/DDBJ whole genome shotgun (WGS) entry which is preliminary data.</text>
</comment>
<comment type="similarity">
    <text evidence="1">Belongs to the menorin family.</text>
</comment>
<gene>
    <name evidence="3" type="ORF">EVOR1521_LOCUS26340</name>
</gene>
<dbReference type="GO" id="GO:0005615">
    <property type="term" value="C:extracellular space"/>
    <property type="evidence" value="ECO:0007669"/>
    <property type="project" value="TreeGrafter"/>
</dbReference>
<dbReference type="PANTHER" id="PTHR21184">
    <property type="entry name" value="MENORIN (DENDRITIC BRANCHING PROTEIN)"/>
    <property type="match status" value="1"/>
</dbReference>
<evidence type="ECO:0000259" key="2">
    <source>
        <dbReference type="Pfam" id="PF10223"/>
    </source>
</evidence>
<sequence>MSLSKPRRCRAAFTVLLPRRRRARAVWAPLPSPHQVWAHSCVSKQKLEHALQNPEVTAIEVDVAMGYFTGNPGKKMPVMTHPPLLTSDLTFEDFLDKLIEDKRRHVKFDFKDLESVERCLPVLAERSSELARNGQAVWLNADVLPGPGLRRWSCAVPAEEFLSKAEEYCPGAHLSLGWKANPVGLEAYNEADCKAMAQICRHHAKQNVVFAVAARAAARDFQPLADLLAQIPGSQLLFWTGAWEPPLLNTTLVKLQESLANHGLLQRCGFDCRVLDSYFSCLGPMLSAITEAGNALFHVVAKTMFAFQ</sequence>
<dbReference type="PANTHER" id="PTHR21184:SF6">
    <property type="entry name" value="CONSERVED PLASMA MEMBRANE PROTEIN"/>
    <property type="match status" value="1"/>
</dbReference>
<feature type="domain" description="Menorin-like" evidence="2">
    <location>
        <begin position="36"/>
        <end position="260"/>
    </location>
</feature>